<name>A0ABW3D1P4_9FLAO</name>
<protein>
    <submittedName>
        <fullName evidence="1">Thioredoxin family protein</fullName>
    </submittedName>
</protein>
<sequence>MERKFLLTLLLILIGLHTKAQLKTYSFEEVEELMVSAPKTMIVFIHTDWCKYCKAMQKSTFSNTEVIRQLNENFYFVSFDAESRAPVRFQNRTFDYVPNGPNSGLHDLAWHLGEIDGQIAYPTLSVLNSNFEIIFQYDSFIRPKKMLRLLDRLQ</sequence>
<gene>
    <name evidence="1" type="ORF">ACFQ1M_12265</name>
</gene>
<accession>A0ABW3D1P4</accession>
<evidence type="ECO:0000313" key="2">
    <source>
        <dbReference type="Proteomes" id="UP001596978"/>
    </source>
</evidence>
<dbReference type="Pfam" id="PF13899">
    <property type="entry name" value="Thioredoxin_7"/>
    <property type="match status" value="1"/>
</dbReference>
<dbReference type="Proteomes" id="UP001596978">
    <property type="component" value="Unassembled WGS sequence"/>
</dbReference>
<dbReference type="Gene3D" id="3.40.30.10">
    <property type="entry name" value="Glutaredoxin"/>
    <property type="match status" value="1"/>
</dbReference>
<proteinExistence type="predicted"/>
<dbReference type="RefSeq" id="WP_386408617.1">
    <property type="nucleotide sequence ID" value="NZ_JBHTJH010000017.1"/>
</dbReference>
<organism evidence="1 2">
    <name type="scientific">Sungkyunkwania multivorans</name>
    <dbReference type="NCBI Taxonomy" id="1173618"/>
    <lineage>
        <taxon>Bacteria</taxon>
        <taxon>Pseudomonadati</taxon>
        <taxon>Bacteroidota</taxon>
        <taxon>Flavobacteriia</taxon>
        <taxon>Flavobacteriales</taxon>
        <taxon>Flavobacteriaceae</taxon>
        <taxon>Sungkyunkwania</taxon>
    </lineage>
</organism>
<reference evidence="2" key="1">
    <citation type="journal article" date="2019" name="Int. J. Syst. Evol. Microbiol.">
        <title>The Global Catalogue of Microorganisms (GCM) 10K type strain sequencing project: providing services to taxonomists for standard genome sequencing and annotation.</title>
        <authorList>
            <consortium name="The Broad Institute Genomics Platform"/>
            <consortium name="The Broad Institute Genome Sequencing Center for Infectious Disease"/>
            <person name="Wu L."/>
            <person name="Ma J."/>
        </authorList>
    </citation>
    <scope>NUCLEOTIDE SEQUENCE [LARGE SCALE GENOMIC DNA]</scope>
    <source>
        <strain evidence="2">CCUG 62952</strain>
    </source>
</reference>
<comment type="caution">
    <text evidence="1">The sequence shown here is derived from an EMBL/GenBank/DDBJ whole genome shotgun (WGS) entry which is preliminary data.</text>
</comment>
<dbReference type="SUPFAM" id="SSF52833">
    <property type="entry name" value="Thioredoxin-like"/>
    <property type="match status" value="1"/>
</dbReference>
<keyword evidence="2" id="KW-1185">Reference proteome</keyword>
<evidence type="ECO:0000313" key="1">
    <source>
        <dbReference type="EMBL" id="MFD0862980.1"/>
    </source>
</evidence>
<dbReference type="EMBL" id="JBHTJH010000017">
    <property type="protein sequence ID" value="MFD0862980.1"/>
    <property type="molecule type" value="Genomic_DNA"/>
</dbReference>
<dbReference type="InterPro" id="IPR036249">
    <property type="entry name" value="Thioredoxin-like_sf"/>
</dbReference>